<dbReference type="EC" id="2.6.1.44" evidence="4"/>
<comment type="caution">
    <text evidence="9">The sequence shown here is derived from an EMBL/GenBank/DDBJ whole genome shotgun (WGS) entry which is preliminary data.</text>
</comment>
<evidence type="ECO:0000256" key="4">
    <source>
        <dbReference type="ARBA" id="ARBA00013049"/>
    </source>
</evidence>
<dbReference type="GO" id="GO:0008453">
    <property type="term" value="F:alanine-glyoxylate transaminase activity"/>
    <property type="evidence" value="ECO:0007669"/>
    <property type="project" value="UniProtKB-EC"/>
</dbReference>
<evidence type="ECO:0000313" key="9">
    <source>
        <dbReference type="EMBL" id="RQD75951.1"/>
    </source>
</evidence>
<evidence type="ECO:0000256" key="6">
    <source>
        <dbReference type="ARBA" id="ARBA00022679"/>
    </source>
</evidence>
<proteinExistence type="inferred from homology"/>
<dbReference type="PIRSF" id="PIRSF000521">
    <property type="entry name" value="Transaminase_4ab_Lys_Orn"/>
    <property type="match status" value="1"/>
</dbReference>
<dbReference type="SUPFAM" id="SSF53383">
    <property type="entry name" value="PLP-dependent transferases"/>
    <property type="match status" value="1"/>
</dbReference>
<dbReference type="InterPro" id="IPR015422">
    <property type="entry name" value="PyrdxlP-dep_Trfase_small"/>
</dbReference>
<name>A0A424YEI7_9FIRM</name>
<comment type="cofactor">
    <cofactor evidence="1">
        <name>pyridoxal 5'-phosphate</name>
        <dbReference type="ChEBI" id="CHEBI:597326"/>
    </cofactor>
</comment>
<dbReference type="Pfam" id="PF00202">
    <property type="entry name" value="Aminotran_3"/>
    <property type="match status" value="1"/>
</dbReference>
<comment type="subunit">
    <text evidence="3">Homotetramer.</text>
</comment>
<evidence type="ECO:0000256" key="3">
    <source>
        <dbReference type="ARBA" id="ARBA00011881"/>
    </source>
</evidence>
<dbReference type="InterPro" id="IPR015421">
    <property type="entry name" value="PyrdxlP-dep_Trfase_major"/>
</dbReference>
<sequence length="429" mass="47017">MEENYIGPEKIIEKKREYMIPCVYHFYQEPMQLVKGEGKYLFDHTGKKYLDFFSGVSVVGAGHCHPYITEKICQQIKTLQHTTTIYLTQPIVDLAERLAQVTPGKLKKSFFCSSGTEANEGAALLAKLYTGHSEFLSLRNGLHGRTHFTMSLTGLSFWRTDPNPVGGISFIPNAYCFRCPFGGTYPECDLACAREVEAVIQTSTSGNVAAMIAEPIQGNGGIITPPPDYFKVVKEILDRYGILLIVDEIQTGFGRTGKMFAIENWDVDPQIMTVAKALANGTPVGAFIAESQVADSYTRPGASTLGGNPVTATASLATLDVIEKEKLPERAARVGGYFKDKLLELKDKYSLIGDVRGIGLMLGAELVKNGKEPAVEETDIILENMKNAGFIIGKNGQNRNVLGFQPPLIISEDDVDQVIEKLDESLSKV</sequence>
<evidence type="ECO:0000256" key="8">
    <source>
        <dbReference type="RuleBase" id="RU003560"/>
    </source>
</evidence>
<reference evidence="9 10" key="1">
    <citation type="submission" date="2018-08" db="EMBL/GenBank/DDBJ databases">
        <title>The metabolism and importance of syntrophic acetate oxidation coupled to methane or sulfide production in haloalkaline environments.</title>
        <authorList>
            <person name="Timmers P.H.A."/>
            <person name="Vavourakis C.D."/>
            <person name="Sorokin D.Y."/>
            <person name="Sinninghe Damste J.S."/>
            <person name="Muyzer G."/>
            <person name="Stams A.J.M."/>
            <person name="Plugge C.M."/>
        </authorList>
    </citation>
    <scope>NUCLEOTIDE SEQUENCE [LARGE SCALE GENOMIC DNA]</scope>
    <source>
        <strain evidence="9">MSAO_Bac1</strain>
    </source>
</reference>
<dbReference type="AlphaFoldDB" id="A0A424YEI7"/>
<dbReference type="CDD" id="cd00610">
    <property type="entry name" value="OAT_like"/>
    <property type="match status" value="1"/>
</dbReference>
<keyword evidence="6 9" id="KW-0808">Transferase</keyword>
<dbReference type="PANTHER" id="PTHR45688:SF3">
    <property type="entry name" value="ALANINE--GLYOXYLATE AMINOTRANSFERASE 2, MITOCHONDRIAL"/>
    <property type="match status" value="1"/>
</dbReference>
<dbReference type="FunFam" id="3.40.640.10:FF:000004">
    <property type="entry name" value="Acetylornithine aminotransferase"/>
    <property type="match status" value="1"/>
</dbReference>
<comment type="similarity">
    <text evidence="2 8">Belongs to the class-III pyridoxal-phosphate-dependent aminotransferase family.</text>
</comment>
<dbReference type="Gene3D" id="3.40.640.10">
    <property type="entry name" value="Type I PLP-dependent aspartate aminotransferase-like (Major domain)"/>
    <property type="match status" value="1"/>
</dbReference>
<dbReference type="GO" id="GO:0030170">
    <property type="term" value="F:pyridoxal phosphate binding"/>
    <property type="evidence" value="ECO:0007669"/>
    <property type="project" value="InterPro"/>
</dbReference>
<dbReference type="Proteomes" id="UP000285138">
    <property type="component" value="Unassembled WGS sequence"/>
</dbReference>
<dbReference type="PANTHER" id="PTHR45688">
    <property type="match status" value="1"/>
</dbReference>
<evidence type="ECO:0000256" key="1">
    <source>
        <dbReference type="ARBA" id="ARBA00001933"/>
    </source>
</evidence>
<organism evidence="9 10">
    <name type="scientific">Candidatus Syntrophonatronum acetioxidans</name>
    <dbReference type="NCBI Taxonomy" id="1795816"/>
    <lineage>
        <taxon>Bacteria</taxon>
        <taxon>Bacillati</taxon>
        <taxon>Bacillota</taxon>
        <taxon>Clostridia</taxon>
        <taxon>Eubacteriales</taxon>
        <taxon>Syntrophomonadaceae</taxon>
        <taxon>Candidatus Syntrophonatronum</taxon>
    </lineage>
</organism>
<dbReference type="InterPro" id="IPR015424">
    <property type="entry name" value="PyrdxlP-dep_Trfase"/>
</dbReference>
<evidence type="ECO:0000256" key="5">
    <source>
        <dbReference type="ARBA" id="ARBA00022576"/>
    </source>
</evidence>
<keyword evidence="7 8" id="KW-0663">Pyridoxal phosphate</keyword>
<dbReference type="EMBL" id="QZAA01000134">
    <property type="protein sequence ID" value="RQD75951.1"/>
    <property type="molecule type" value="Genomic_DNA"/>
</dbReference>
<accession>A0A424YEI7</accession>
<protein>
    <recommendedName>
        <fullName evidence="4">alanine--glyoxylate transaminase</fullName>
        <ecNumber evidence="4">2.6.1.44</ecNumber>
    </recommendedName>
</protein>
<dbReference type="Gene3D" id="3.90.1150.10">
    <property type="entry name" value="Aspartate Aminotransferase, domain 1"/>
    <property type="match status" value="1"/>
</dbReference>
<evidence type="ECO:0000256" key="7">
    <source>
        <dbReference type="ARBA" id="ARBA00022898"/>
    </source>
</evidence>
<keyword evidence="5 9" id="KW-0032">Aminotransferase</keyword>
<evidence type="ECO:0000256" key="2">
    <source>
        <dbReference type="ARBA" id="ARBA00008954"/>
    </source>
</evidence>
<evidence type="ECO:0000313" key="10">
    <source>
        <dbReference type="Proteomes" id="UP000285138"/>
    </source>
</evidence>
<gene>
    <name evidence="9" type="ORF">D5R97_05295</name>
</gene>
<dbReference type="InterPro" id="IPR005814">
    <property type="entry name" value="Aminotrans_3"/>
</dbReference>